<feature type="compositionally biased region" description="Polar residues" evidence="1">
    <location>
        <begin position="10"/>
        <end position="20"/>
    </location>
</feature>
<dbReference type="AlphaFoldDB" id="A0A0G4GQ71"/>
<name>A0A0G4GQ71_9ALVE</name>
<accession>A0A0G4GQ71</accession>
<dbReference type="VEuPathDB" id="CryptoDB:Cvel_723"/>
<proteinExistence type="predicted"/>
<feature type="region of interest" description="Disordered" evidence="1">
    <location>
        <begin position="1"/>
        <end position="23"/>
    </location>
</feature>
<evidence type="ECO:0000313" key="2">
    <source>
        <dbReference type="EMBL" id="CEM32553.1"/>
    </source>
</evidence>
<protein>
    <submittedName>
        <fullName evidence="2">Uncharacterized protein</fullName>
    </submittedName>
</protein>
<dbReference type="EMBL" id="CDMZ01001436">
    <property type="protein sequence ID" value="CEM32553.1"/>
    <property type="molecule type" value="Genomic_DNA"/>
</dbReference>
<reference evidence="2" key="1">
    <citation type="submission" date="2014-11" db="EMBL/GenBank/DDBJ databases">
        <authorList>
            <person name="Otto D Thomas"/>
            <person name="Naeem Raeece"/>
        </authorList>
    </citation>
    <scope>NUCLEOTIDE SEQUENCE</scope>
</reference>
<gene>
    <name evidence="2" type="ORF">Cvel_723</name>
</gene>
<sequence length="125" mass="12917">MGDMVDDMNDAQQSDSQTLSGGVHVRRLGDGVVSQTTEAAANAANDAVEGVKKTAEFIKGGAGLFNRRLGVPDPTDVLCGLACTDAGKEASQTVQHGMFGASPLKASINLPFGRRLEGQAVSVEQ</sequence>
<evidence type="ECO:0000256" key="1">
    <source>
        <dbReference type="SAM" id="MobiDB-lite"/>
    </source>
</evidence>
<organism evidence="2">
    <name type="scientific">Chromera velia CCMP2878</name>
    <dbReference type="NCBI Taxonomy" id="1169474"/>
    <lineage>
        <taxon>Eukaryota</taxon>
        <taxon>Sar</taxon>
        <taxon>Alveolata</taxon>
        <taxon>Colpodellida</taxon>
        <taxon>Chromeraceae</taxon>
        <taxon>Chromera</taxon>
    </lineage>
</organism>